<dbReference type="GO" id="GO:0046872">
    <property type="term" value="F:metal ion binding"/>
    <property type="evidence" value="ECO:0007669"/>
    <property type="project" value="InterPro"/>
</dbReference>
<sequence>MTKIINLVHVMIIFLFLFLVTINVNAAERRTCFTPADCPTSDCEPPTRPFCAFKYCLCG</sequence>
<feature type="signal peptide" evidence="1">
    <location>
        <begin position="1"/>
        <end position="26"/>
    </location>
</feature>
<reference evidence="3" key="1">
    <citation type="journal article" date="2020" name="Mol. Cell">
        <title>Proteome analysis reveals a significant host-specific response in Rhizobium leguminosarum bv viciae endosymbiotic cells.</title>
        <authorList>
            <person name="Duran D."/>
            <person name="Albareda M."/>
            <person name="Marina A."/>
            <person name="Garcia C."/>
            <person name="Ruiz-Argueso T."/>
            <person name="Palacios J."/>
        </authorList>
    </citation>
    <scope>NUCLEOTIDE SEQUENCE</scope>
    <source>
        <tissue evidence="3">Root nodules</tissue>
    </source>
</reference>
<evidence type="ECO:0000256" key="1">
    <source>
        <dbReference type="SAM" id="SignalP"/>
    </source>
</evidence>
<keyword evidence="1" id="KW-0732">Signal</keyword>
<feature type="chain" id="PRO_5030557440" evidence="1">
    <location>
        <begin position="27"/>
        <end position="59"/>
    </location>
</feature>
<dbReference type="Pfam" id="PF07127">
    <property type="entry name" value="Nodulin_late"/>
    <property type="match status" value="1"/>
</dbReference>
<feature type="domain" description="Late nodulin" evidence="2">
    <location>
        <begin position="1"/>
        <end position="56"/>
    </location>
</feature>
<dbReference type="InterPro" id="IPR009810">
    <property type="entry name" value="Nodulin_late_dom"/>
</dbReference>
<accession>A0A7T8DV66</accession>
<evidence type="ECO:0000259" key="2">
    <source>
        <dbReference type="Pfam" id="PF07127"/>
    </source>
</evidence>
<evidence type="ECO:0000313" key="3">
    <source>
        <dbReference type="EMBL" id="QQO74676.1"/>
    </source>
</evidence>
<organism evidence="3">
    <name type="scientific">Lens culinaris</name>
    <name type="common">Lentil</name>
    <name type="synonym">Cicer lens</name>
    <dbReference type="NCBI Taxonomy" id="3864"/>
    <lineage>
        <taxon>Eukaryota</taxon>
        <taxon>Viridiplantae</taxon>
        <taxon>Streptophyta</taxon>
        <taxon>Embryophyta</taxon>
        <taxon>Tracheophyta</taxon>
        <taxon>Spermatophyta</taxon>
        <taxon>Magnoliopsida</taxon>
        <taxon>eudicotyledons</taxon>
        <taxon>Gunneridae</taxon>
        <taxon>Pentapetalae</taxon>
        <taxon>rosids</taxon>
        <taxon>fabids</taxon>
        <taxon>Fabales</taxon>
        <taxon>Fabaceae</taxon>
        <taxon>Papilionoideae</taxon>
        <taxon>50 kb inversion clade</taxon>
        <taxon>NPAAA clade</taxon>
        <taxon>Hologalegina</taxon>
        <taxon>IRL clade</taxon>
        <taxon>Fabeae</taxon>
        <taxon>Lens</taxon>
    </lineage>
</organism>
<protein>
    <submittedName>
        <fullName evidence="3">Nodule-specific cysteine-rich peptide L08</fullName>
    </submittedName>
</protein>
<name>A0A7T8DV66_LENCU</name>
<proteinExistence type="evidence at transcript level"/>
<dbReference type="AlphaFoldDB" id="A0A7T8DV66"/>
<dbReference type="EMBL" id="MT371158">
    <property type="protein sequence ID" value="QQO74676.1"/>
    <property type="molecule type" value="mRNA"/>
</dbReference>